<dbReference type="AlphaFoldDB" id="A0A6A8LGS1"/>
<dbReference type="EMBL" id="WKKV01000003">
    <property type="protein sequence ID" value="MSE02162.1"/>
    <property type="molecule type" value="Genomic_DNA"/>
</dbReference>
<feature type="domain" description="ABC-2 type transporter transmembrane" evidence="5">
    <location>
        <begin position="7"/>
        <end position="203"/>
    </location>
</feature>
<comment type="caution">
    <text evidence="6">The sequence shown here is derived from an EMBL/GenBank/DDBJ whole genome shotgun (WGS) entry which is preliminary data.</text>
</comment>
<sequence>MLDFAIRNRKEIFRDPLSIILGIALPVILLFLFTAIEKNAPLDTFKIQHLAPGLIVFGFAFLTMFSALLIAKDKQTALLTRLFASPLKTADYVIGYALPMLPLAILQIVICFIAAAAAGLSAEWMNLLAGIAVLLPIAMMSVFFGLCLGAVFTDKQISGIGTIYITLVQFLGGAWMEVSLLGDTFKHIAYALPFIHSIELAQEVISGDYSSFHQHIWPIAGYTVLALALAFLSFIKIRKS</sequence>
<protein>
    <submittedName>
        <fullName evidence="6">ABC transporter permease</fullName>
    </submittedName>
</protein>
<evidence type="ECO:0000256" key="3">
    <source>
        <dbReference type="ARBA" id="ARBA00022989"/>
    </source>
</evidence>
<dbReference type="InterPro" id="IPR051784">
    <property type="entry name" value="Nod_factor_ABC_transporter"/>
</dbReference>
<organism evidence="6">
    <name type="scientific">Bacillus velezensis</name>
    <dbReference type="NCBI Taxonomy" id="492670"/>
    <lineage>
        <taxon>Bacteria</taxon>
        <taxon>Bacillati</taxon>
        <taxon>Bacillota</taxon>
        <taxon>Bacilli</taxon>
        <taxon>Bacillales</taxon>
        <taxon>Bacillaceae</taxon>
        <taxon>Bacillus</taxon>
        <taxon>Bacillus amyloliquefaciens group</taxon>
    </lineage>
</organism>
<accession>A0A6A8LGS1</accession>
<evidence type="ECO:0000256" key="1">
    <source>
        <dbReference type="ARBA" id="ARBA00004141"/>
    </source>
</evidence>
<keyword evidence="3" id="KW-1133">Transmembrane helix</keyword>
<dbReference type="PANTHER" id="PTHR43229">
    <property type="entry name" value="NODULATION PROTEIN J"/>
    <property type="match status" value="1"/>
</dbReference>
<evidence type="ECO:0000256" key="4">
    <source>
        <dbReference type="ARBA" id="ARBA00023136"/>
    </source>
</evidence>
<dbReference type="Pfam" id="PF01061">
    <property type="entry name" value="ABC2_membrane"/>
    <property type="match status" value="1"/>
</dbReference>
<dbReference type="InterPro" id="IPR000412">
    <property type="entry name" value="ABC_2_transport"/>
</dbReference>
<dbReference type="InterPro" id="IPR013525">
    <property type="entry name" value="ABC2_TM"/>
</dbReference>
<dbReference type="GO" id="GO:0140359">
    <property type="term" value="F:ABC-type transporter activity"/>
    <property type="evidence" value="ECO:0007669"/>
    <property type="project" value="InterPro"/>
</dbReference>
<keyword evidence="2" id="KW-0812">Transmembrane</keyword>
<evidence type="ECO:0000259" key="5">
    <source>
        <dbReference type="Pfam" id="PF01061"/>
    </source>
</evidence>
<keyword evidence="4" id="KW-0472">Membrane</keyword>
<dbReference type="GO" id="GO:0043190">
    <property type="term" value="C:ATP-binding cassette (ABC) transporter complex"/>
    <property type="evidence" value="ECO:0007669"/>
    <property type="project" value="InterPro"/>
</dbReference>
<evidence type="ECO:0000313" key="6">
    <source>
        <dbReference type="EMBL" id="MSE02162.1"/>
    </source>
</evidence>
<evidence type="ECO:0000256" key="2">
    <source>
        <dbReference type="ARBA" id="ARBA00022692"/>
    </source>
</evidence>
<dbReference type="PANTHER" id="PTHR43229:SF6">
    <property type="entry name" value="ABC-TYPE MULTIDRUG TRANSPORT SYSTEM, PERMEASE COMPONENT"/>
    <property type="match status" value="1"/>
</dbReference>
<comment type="subcellular location">
    <subcellularLocation>
        <location evidence="1">Membrane</location>
        <topology evidence="1">Multi-pass membrane protein</topology>
    </subcellularLocation>
</comment>
<dbReference type="PIRSF" id="PIRSF006648">
    <property type="entry name" value="DrrB"/>
    <property type="match status" value="1"/>
</dbReference>
<name>A0A6A8LGS1_BACVE</name>
<gene>
    <name evidence="6" type="ORF">GKC39_08790</name>
</gene>
<proteinExistence type="predicted"/>
<dbReference type="RefSeq" id="WP_003154977.1">
    <property type="nucleotide sequence ID" value="NZ_AP024501.1"/>
</dbReference>
<reference evidence="6" key="1">
    <citation type="submission" date="2019-11" db="EMBL/GenBank/DDBJ databases">
        <title>Draft Genome Sequence of Plant Growth-Promoting Rhizosphere-Associated Bacteria.</title>
        <authorList>
            <person name="Vasilyev I.Y."/>
            <person name="Radchenko V."/>
            <person name="Ilnitskaya E.V."/>
        </authorList>
    </citation>
    <scope>NUCLEOTIDE SEQUENCE</scope>
    <source>
        <strain evidence="6">VRA_517_n</strain>
    </source>
</reference>